<dbReference type="Pfam" id="PF13569">
    <property type="entry name" value="DUF4132"/>
    <property type="match status" value="1"/>
</dbReference>
<gene>
    <name evidence="2" type="ORF">JDV75_11595</name>
</gene>
<reference evidence="2" key="1">
    <citation type="submission" date="2020-12" db="EMBL/GenBank/DDBJ databases">
        <title>Genome public.</title>
        <authorList>
            <person name="Sun Q."/>
        </authorList>
    </citation>
    <scope>NUCLEOTIDE SEQUENCE</scope>
    <source>
        <strain evidence="2">CCM 8863</strain>
    </source>
</reference>
<organism evidence="2 3">
    <name type="scientific">Corynebacterium meridianum</name>
    <dbReference type="NCBI Taxonomy" id="2765363"/>
    <lineage>
        <taxon>Bacteria</taxon>
        <taxon>Bacillati</taxon>
        <taxon>Actinomycetota</taxon>
        <taxon>Actinomycetes</taxon>
        <taxon>Mycobacteriales</taxon>
        <taxon>Corynebacteriaceae</taxon>
        <taxon>Corynebacterium</taxon>
    </lineage>
</organism>
<evidence type="ECO:0000313" key="3">
    <source>
        <dbReference type="Proteomes" id="UP000645966"/>
    </source>
</evidence>
<keyword evidence="3" id="KW-1185">Reference proteome</keyword>
<proteinExistence type="predicted"/>
<evidence type="ECO:0000313" key="2">
    <source>
        <dbReference type="EMBL" id="MBI8990396.1"/>
    </source>
</evidence>
<comment type="caution">
    <text evidence="2">The sequence shown here is derived from an EMBL/GenBank/DDBJ whole genome shotgun (WGS) entry which is preliminary data.</text>
</comment>
<evidence type="ECO:0000259" key="1">
    <source>
        <dbReference type="Pfam" id="PF13569"/>
    </source>
</evidence>
<protein>
    <submittedName>
        <fullName evidence="2">DUF4132 domain-containing protein</fullName>
    </submittedName>
</protein>
<sequence length="290" mass="31674">MTDSAPALQWIDVDGYQLALDGGEIRCRNARGKPLKTIPAKVRKTEAFDSLTATRELLIRHDERCRSTVLGWFLNGDEVPLALIAAVWEDSAWRHWLAGLLIHSGTVTGLLHEIDGRGLHLIGPDGAITTLAVTGTGTLNFPHPAEIPGIAAWRELATGAGIHQHTEQLFRETHPRPGNEETLRASLGAYADGTYEETSELLERARDAGFVAGLDGIRVTVRESGELTTAVLELRTYGPDDGADLDHLYFERDGRTISPEYVGPVAYSEAIRMGEYIHAGSTPETETDGW</sequence>
<dbReference type="RefSeq" id="WP_198739391.1">
    <property type="nucleotide sequence ID" value="NZ_JAEIOS010000015.1"/>
</dbReference>
<dbReference type="AlphaFoldDB" id="A0A934M5Q2"/>
<dbReference type="EMBL" id="JAEIOS010000015">
    <property type="protein sequence ID" value="MBI8990396.1"/>
    <property type="molecule type" value="Genomic_DNA"/>
</dbReference>
<dbReference type="InterPro" id="IPR025406">
    <property type="entry name" value="DUF4132"/>
</dbReference>
<accession>A0A934M5Q2</accession>
<name>A0A934M5Q2_9CORY</name>
<feature type="domain" description="DUF4132" evidence="1">
    <location>
        <begin position="32"/>
        <end position="210"/>
    </location>
</feature>
<dbReference type="Proteomes" id="UP000645966">
    <property type="component" value="Unassembled WGS sequence"/>
</dbReference>